<feature type="chain" id="PRO_5040230030" description="Peptidase A1 domain-containing protein" evidence="9">
    <location>
        <begin position="24"/>
        <end position="505"/>
    </location>
</feature>
<keyword evidence="2 8" id="KW-0645">Protease</keyword>
<dbReference type="PROSITE" id="PS00141">
    <property type="entry name" value="ASP_PROTEASE"/>
    <property type="match status" value="1"/>
</dbReference>
<keyword evidence="6" id="KW-0325">Glycoprotein</keyword>
<proteinExistence type="inferred from homology"/>
<evidence type="ECO:0000256" key="5">
    <source>
        <dbReference type="ARBA" id="ARBA00022801"/>
    </source>
</evidence>
<feature type="domain" description="Peptidase A1" evidence="10">
    <location>
        <begin position="156"/>
        <end position="498"/>
    </location>
</feature>
<dbReference type="Gene3D" id="2.40.70.10">
    <property type="entry name" value="Acid Proteases"/>
    <property type="match status" value="2"/>
</dbReference>
<dbReference type="GO" id="GO:0004190">
    <property type="term" value="F:aspartic-type endopeptidase activity"/>
    <property type="evidence" value="ECO:0007669"/>
    <property type="project" value="UniProtKB-KW"/>
</dbReference>
<dbReference type="Pfam" id="PF14541">
    <property type="entry name" value="TAXi_C"/>
    <property type="match status" value="1"/>
</dbReference>
<dbReference type="GO" id="GO:0005576">
    <property type="term" value="C:extracellular region"/>
    <property type="evidence" value="ECO:0007669"/>
    <property type="project" value="TreeGrafter"/>
</dbReference>
<evidence type="ECO:0000313" key="12">
    <source>
        <dbReference type="Proteomes" id="UP001151287"/>
    </source>
</evidence>
<feature type="active site" evidence="7">
    <location>
        <position position="174"/>
    </location>
</feature>
<name>A0A9Q0CIG5_9POAL</name>
<reference evidence="11" key="1">
    <citation type="journal article" date="2022" name="Cell">
        <title>Repeat-based holocentromeres influence genome architecture and karyotype evolution.</title>
        <authorList>
            <person name="Hofstatter P.G."/>
            <person name="Thangavel G."/>
            <person name="Lux T."/>
            <person name="Neumann P."/>
            <person name="Vondrak T."/>
            <person name="Novak P."/>
            <person name="Zhang M."/>
            <person name="Costa L."/>
            <person name="Castellani M."/>
            <person name="Scott A."/>
            <person name="Toegelov H."/>
            <person name="Fuchs J."/>
            <person name="Mata-Sucre Y."/>
            <person name="Dias Y."/>
            <person name="Vanzela A.L.L."/>
            <person name="Huettel B."/>
            <person name="Almeida C.C.S."/>
            <person name="Simkova H."/>
            <person name="Souza G."/>
            <person name="Pedrosa-Harand A."/>
            <person name="Macas J."/>
            <person name="Mayer K.F.X."/>
            <person name="Houben A."/>
            <person name="Marques A."/>
        </authorList>
    </citation>
    <scope>NUCLEOTIDE SEQUENCE</scope>
    <source>
        <strain evidence="11">RhyBre1mFocal</strain>
    </source>
</reference>
<dbReference type="InterPro" id="IPR032861">
    <property type="entry name" value="TAXi_N"/>
</dbReference>
<dbReference type="SUPFAM" id="SSF50630">
    <property type="entry name" value="Acid proteases"/>
    <property type="match status" value="1"/>
</dbReference>
<evidence type="ECO:0000256" key="8">
    <source>
        <dbReference type="RuleBase" id="RU000454"/>
    </source>
</evidence>
<dbReference type="AlphaFoldDB" id="A0A9Q0CIG5"/>
<evidence type="ECO:0000259" key="10">
    <source>
        <dbReference type="PROSITE" id="PS51767"/>
    </source>
</evidence>
<dbReference type="PRINTS" id="PR00792">
    <property type="entry name" value="PEPSIN"/>
</dbReference>
<gene>
    <name evidence="11" type="ORF">LUZ63_010965</name>
</gene>
<evidence type="ECO:0000256" key="4">
    <source>
        <dbReference type="ARBA" id="ARBA00022750"/>
    </source>
</evidence>
<evidence type="ECO:0000256" key="1">
    <source>
        <dbReference type="ARBA" id="ARBA00007447"/>
    </source>
</evidence>
<evidence type="ECO:0000256" key="2">
    <source>
        <dbReference type="ARBA" id="ARBA00022670"/>
    </source>
</evidence>
<feature type="signal peptide" evidence="9">
    <location>
        <begin position="1"/>
        <end position="23"/>
    </location>
</feature>
<dbReference type="InterPro" id="IPR001969">
    <property type="entry name" value="Aspartic_peptidase_AS"/>
</dbReference>
<dbReference type="PANTHER" id="PTHR47967">
    <property type="entry name" value="OS07G0603500 PROTEIN-RELATED"/>
    <property type="match status" value="1"/>
</dbReference>
<dbReference type="Proteomes" id="UP001151287">
    <property type="component" value="Unassembled WGS sequence"/>
</dbReference>
<dbReference type="InterPro" id="IPR033121">
    <property type="entry name" value="PEPTIDASE_A1"/>
</dbReference>
<protein>
    <recommendedName>
        <fullName evidence="10">Peptidase A1 domain-containing protein</fullName>
    </recommendedName>
</protein>
<dbReference type="FunFam" id="2.40.70.10:FF:000016">
    <property type="entry name" value="Probable aspartic protease At2g35615"/>
    <property type="match status" value="1"/>
</dbReference>
<accession>A0A9Q0CIG5</accession>
<dbReference type="InterPro" id="IPR051708">
    <property type="entry name" value="Plant_Aspart_Prot_A1"/>
</dbReference>
<dbReference type="CDD" id="cd05476">
    <property type="entry name" value="pepsin_A_like_plant"/>
    <property type="match status" value="1"/>
</dbReference>
<comment type="caution">
    <text evidence="11">The sequence shown here is derived from an EMBL/GenBank/DDBJ whole genome shotgun (WGS) entry which is preliminary data.</text>
</comment>
<dbReference type="InterPro" id="IPR034161">
    <property type="entry name" value="Pepsin-like_plant"/>
</dbReference>
<sequence length="505" mass="54507">MASSTLFPFLSIFSLTLLTTASAVGFSVELIHRNHPKSPFYNPTISISDCVHAEVQRSHARAAALRRTFFSQLRNDMSSTANTKYSNLSPPAPDFTHLIPADSSFPYTIPSDTPFPSPADSLIPYLPPADSPFPTPSPASPNAPIETDIIANSFDYLVSIHLGTPTREVIAIADTGSDLIWVTCKPCADCYKQDAPLFNPATSSSYANLPCGTKKCNQLPSSQCDNSASDSKCIYQYGYGDGSQTIGNLAQETVTFNTTSGSTVGFPRVAFGCSHVANGTFEHHSAGLVGLGSGPLSLVSQLGSSIEHRFSYCLVPYDSANITTSRLSFGSDAISSHNVETTTMVDIDRETFYTVTLDGIIVGKNNTLGPMERSYMIVDSGTTLTYLDSTVLESLVEVLAKTIHLPQVEDSEKLLPLCFDESNVESDFLYPDITLQLGKATVTLKPYNAFRKINDKVTCLAMTSNNDISGDNLSILGNIAQQNFHVGFDLASRMISFAPADCTKY</sequence>
<evidence type="ECO:0000256" key="7">
    <source>
        <dbReference type="PIRSR" id="PIRSR601461-1"/>
    </source>
</evidence>
<keyword evidence="12" id="KW-1185">Reference proteome</keyword>
<dbReference type="InterPro" id="IPR001461">
    <property type="entry name" value="Aspartic_peptidase_A1"/>
</dbReference>
<feature type="active site" evidence="7">
    <location>
        <position position="379"/>
    </location>
</feature>
<dbReference type="PANTHER" id="PTHR47967:SF128">
    <property type="entry name" value="ASPARTIC PROTEINASE CDR1-LIKE"/>
    <property type="match status" value="1"/>
</dbReference>
<evidence type="ECO:0000313" key="11">
    <source>
        <dbReference type="EMBL" id="KAJ1694267.1"/>
    </source>
</evidence>
<dbReference type="InterPro" id="IPR021109">
    <property type="entry name" value="Peptidase_aspartic_dom_sf"/>
</dbReference>
<dbReference type="EMBL" id="JAMQYH010000003">
    <property type="protein sequence ID" value="KAJ1694267.1"/>
    <property type="molecule type" value="Genomic_DNA"/>
</dbReference>
<dbReference type="OrthoDB" id="775830at2759"/>
<dbReference type="Pfam" id="PF14543">
    <property type="entry name" value="TAXi_N"/>
    <property type="match status" value="1"/>
</dbReference>
<keyword evidence="3 9" id="KW-0732">Signal</keyword>
<dbReference type="PROSITE" id="PS51767">
    <property type="entry name" value="PEPTIDASE_A1"/>
    <property type="match status" value="1"/>
</dbReference>
<keyword evidence="4 8" id="KW-0064">Aspartyl protease</keyword>
<evidence type="ECO:0000256" key="3">
    <source>
        <dbReference type="ARBA" id="ARBA00022729"/>
    </source>
</evidence>
<dbReference type="GO" id="GO:0006508">
    <property type="term" value="P:proteolysis"/>
    <property type="evidence" value="ECO:0007669"/>
    <property type="project" value="UniProtKB-KW"/>
</dbReference>
<organism evidence="11 12">
    <name type="scientific">Rhynchospora breviuscula</name>
    <dbReference type="NCBI Taxonomy" id="2022672"/>
    <lineage>
        <taxon>Eukaryota</taxon>
        <taxon>Viridiplantae</taxon>
        <taxon>Streptophyta</taxon>
        <taxon>Embryophyta</taxon>
        <taxon>Tracheophyta</taxon>
        <taxon>Spermatophyta</taxon>
        <taxon>Magnoliopsida</taxon>
        <taxon>Liliopsida</taxon>
        <taxon>Poales</taxon>
        <taxon>Cyperaceae</taxon>
        <taxon>Cyperoideae</taxon>
        <taxon>Rhynchosporeae</taxon>
        <taxon>Rhynchospora</taxon>
    </lineage>
</organism>
<dbReference type="InterPro" id="IPR032799">
    <property type="entry name" value="TAXi_C"/>
</dbReference>
<evidence type="ECO:0000256" key="9">
    <source>
        <dbReference type="SAM" id="SignalP"/>
    </source>
</evidence>
<keyword evidence="5 8" id="KW-0378">Hydrolase</keyword>
<evidence type="ECO:0000256" key="6">
    <source>
        <dbReference type="ARBA" id="ARBA00023180"/>
    </source>
</evidence>
<comment type="similarity">
    <text evidence="1 8">Belongs to the peptidase A1 family.</text>
</comment>